<dbReference type="AlphaFoldDB" id="A0A915JSY8"/>
<evidence type="ECO:0000313" key="2">
    <source>
        <dbReference type="WBParaSite" id="nRc.2.0.1.t29233-RA"/>
    </source>
</evidence>
<proteinExistence type="predicted"/>
<name>A0A915JSY8_ROMCU</name>
<organism evidence="1 2">
    <name type="scientific">Romanomermis culicivorax</name>
    <name type="common">Nematode worm</name>
    <dbReference type="NCBI Taxonomy" id="13658"/>
    <lineage>
        <taxon>Eukaryota</taxon>
        <taxon>Metazoa</taxon>
        <taxon>Ecdysozoa</taxon>
        <taxon>Nematoda</taxon>
        <taxon>Enoplea</taxon>
        <taxon>Dorylaimia</taxon>
        <taxon>Mermithida</taxon>
        <taxon>Mermithoidea</taxon>
        <taxon>Mermithidae</taxon>
        <taxon>Romanomermis</taxon>
    </lineage>
</organism>
<accession>A0A915JSY8</accession>
<evidence type="ECO:0000313" key="1">
    <source>
        <dbReference type="Proteomes" id="UP000887565"/>
    </source>
</evidence>
<dbReference type="Proteomes" id="UP000887565">
    <property type="component" value="Unplaced"/>
</dbReference>
<protein>
    <submittedName>
        <fullName evidence="2">Uncharacterized protein</fullName>
    </submittedName>
</protein>
<keyword evidence="1" id="KW-1185">Reference proteome</keyword>
<dbReference type="WBParaSite" id="nRc.2.0.1.t29233-RA">
    <property type="protein sequence ID" value="nRc.2.0.1.t29233-RA"/>
    <property type="gene ID" value="nRc.2.0.1.g29233"/>
</dbReference>
<reference evidence="2" key="1">
    <citation type="submission" date="2022-11" db="UniProtKB">
        <authorList>
            <consortium name="WormBaseParasite"/>
        </authorList>
    </citation>
    <scope>IDENTIFICATION</scope>
</reference>
<sequence length="125" mass="14934">MTQISNVVKIVYIVFATKFLIRKIVKEAFQEKQTIKNSSRPFLRAAKIRDSFDFKCFSHFRLIFGKKGLYEHRFTFVEHTRQLKRQNSSSRFHRSVQVLKNLGDLHWLAEEKKFLLVAFSYDQDS</sequence>